<dbReference type="InterPro" id="IPR036280">
    <property type="entry name" value="Multihaem_cyt_sf"/>
</dbReference>
<dbReference type="EMBL" id="CP097562">
    <property type="protein sequence ID" value="USF22954.1"/>
    <property type="molecule type" value="Genomic_DNA"/>
</dbReference>
<dbReference type="Proteomes" id="UP000017429">
    <property type="component" value="Chromosome"/>
</dbReference>
<evidence type="ECO:0000256" key="1">
    <source>
        <dbReference type="SAM" id="SignalP"/>
    </source>
</evidence>
<evidence type="ECO:0000313" key="4">
    <source>
        <dbReference type="Proteomes" id="UP000017429"/>
    </source>
</evidence>
<dbReference type="OrthoDB" id="9788951at2"/>
<reference evidence="2" key="3">
    <citation type="submission" date="2022-06" db="EMBL/GenBank/DDBJ databases">
        <title>Resources to Facilitate Use of the Altered Schaedler Flora (ASF) Mouse Model to Study Microbiome Function.</title>
        <authorList>
            <person name="Proctor A."/>
            <person name="Parvinroo S."/>
            <person name="Richie T."/>
            <person name="Jia X."/>
            <person name="Lee S.T.M."/>
            <person name="Karp P.D."/>
            <person name="Paley S."/>
            <person name="Kostic A.D."/>
            <person name="Pierre J.F."/>
            <person name="Wannemuehler M.J."/>
            <person name="Phillips G.J."/>
        </authorList>
    </citation>
    <scope>NUCLEOTIDE SEQUENCE</scope>
    <source>
        <strain evidence="2">ASF457</strain>
    </source>
</reference>
<gene>
    <name evidence="2" type="ORF">N508_000006</name>
    <name evidence="3" type="ORF">N508_000956</name>
</gene>
<dbReference type="EMBL" id="CP097562">
    <property type="protein sequence ID" value="USF23883.1"/>
    <property type="molecule type" value="Genomic_DNA"/>
</dbReference>
<dbReference type="KEGG" id="msch:N508_000956"/>
<accession>V2Q8B6</accession>
<feature type="signal peptide" evidence="1">
    <location>
        <begin position="1"/>
        <end position="21"/>
    </location>
</feature>
<reference evidence="2" key="1">
    <citation type="journal article" date="2014" name="Genome Announc.">
        <title>Draft genome sequences of the altered schaedler flora, a defined bacterial community from gnotobiotic mice.</title>
        <authorList>
            <person name="Wannemuehler M.J."/>
            <person name="Overstreet A.M."/>
            <person name="Ward D.V."/>
            <person name="Phillips G.J."/>
        </authorList>
    </citation>
    <scope>NUCLEOTIDE SEQUENCE</scope>
    <source>
        <strain evidence="2">ASF457</strain>
    </source>
</reference>
<dbReference type="KEGG" id="msch:N508_000006"/>
<dbReference type="AlphaFoldDB" id="V2Q8B6"/>
<name>V2Q8B6_9BACT</name>
<dbReference type="RefSeq" id="WP_023275253.1">
    <property type="nucleotide sequence ID" value="NZ_CP097562.1"/>
</dbReference>
<reference evidence="2" key="2">
    <citation type="submission" date="2022-05" db="EMBL/GenBank/DDBJ databases">
        <authorList>
            <person name="Proctor A.L."/>
            <person name="Phillips G.J."/>
            <person name="Wannemuehler M.J."/>
        </authorList>
    </citation>
    <scope>NUCLEOTIDE SEQUENCE</scope>
    <source>
        <strain evidence="2">ASF457</strain>
    </source>
</reference>
<sequence>MKKNLLLIILLFLFTAGVTSAVDSTKPSTHNSSWEQKHGQAAKTNMSECIMCHEERVECISCHEDTAPRNHTVTFVNKTHGLESRWNRTTCQTCHKEDFCDSCHETSYPMSHARAGFVSGAGSHCGTSCVVPVGSWNNTPSKNCLVCHKTRPVTKSGALHTVK</sequence>
<feature type="chain" id="PRO_5007731847" evidence="1">
    <location>
        <begin position="22"/>
        <end position="163"/>
    </location>
</feature>
<dbReference type="eggNOG" id="ENOG50335GE">
    <property type="taxonomic scope" value="Bacteria"/>
</dbReference>
<organism evidence="2 4">
    <name type="scientific">Mucispirillum schaedleri ASF457</name>
    <dbReference type="NCBI Taxonomy" id="1379858"/>
    <lineage>
        <taxon>Bacteria</taxon>
        <taxon>Pseudomonadati</taxon>
        <taxon>Deferribacterota</taxon>
        <taxon>Deferribacteres</taxon>
        <taxon>Deferribacterales</taxon>
        <taxon>Mucispirillaceae</taxon>
        <taxon>Mucispirillum</taxon>
    </lineage>
</organism>
<proteinExistence type="predicted"/>
<dbReference type="SUPFAM" id="SSF48695">
    <property type="entry name" value="Multiheme cytochromes"/>
    <property type="match status" value="1"/>
</dbReference>
<evidence type="ECO:0000313" key="3">
    <source>
        <dbReference type="EMBL" id="USF23883.1"/>
    </source>
</evidence>
<keyword evidence="4" id="KW-1185">Reference proteome</keyword>
<keyword evidence="1" id="KW-0732">Signal</keyword>
<protein>
    <submittedName>
        <fullName evidence="2">Uncharacterized protein</fullName>
    </submittedName>
</protein>
<evidence type="ECO:0000313" key="2">
    <source>
        <dbReference type="EMBL" id="USF22954.1"/>
    </source>
</evidence>